<feature type="compositionally biased region" description="Basic and acidic residues" evidence="13">
    <location>
        <begin position="337"/>
        <end position="364"/>
    </location>
</feature>
<feature type="compositionally biased region" description="Basic residues" evidence="13">
    <location>
        <begin position="1249"/>
        <end position="1258"/>
    </location>
</feature>
<keyword evidence="6" id="KW-0963">Cytoplasm</keyword>
<feature type="compositionally biased region" description="Low complexity" evidence="13">
    <location>
        <begin position="828"/>
        <end position="851"/>
    </location>
</feature>
<protein>
    <submittedName>
        <fullName evidence="15">Dcp2, box A domain</fullName>
    </submittedName>
</protein>
<evidence type="ECO:0000256" key="3">
    <source>
        <dbReference type="ARBA" id="ARBA00004186"/>
    </source>
</evidence>
<feature type="compositionally biased region" description="Basic and acidic residues" evidence="13">
    <location>
        <begin position="179"/>
        <end position="188"/>
    </location>
</feature>
<dbReference type="Pfam" id="PF00293">
    <property type="entry name" value="NUDIX"/>
    <property type="match status" value="1"/>
</dbReference>
<dbReference type="InterPro" id="IPR007722">
    <property type="entry name" value="DCP2_BoxA"/>
</dbReference>
<dbReference type="GO" id="GO:0140933">
    <property type="term" value="F:5'-(N(7)-methylguanosine 5'-triphospho)-[mRNA] hydrolase activity"/>
    <property type="evidence" value="ECO:0007669"/>
    <property type="project" value="InterPro"/>
</dbReference>
<evidence type="ECO:0000256" key="13">
    <source>
        <dbReference type="SAM" id="MobiDB-lite"/>
    </source>
</evidence>
<dbReference type="FunFam" id="3.90.79.10:FF:000003">
    <property type="entry name" value="M7GpppN-mRNA hydrolase isoform 2"/>
    <property type="match status" value="1"/>
</dbReference>
<dbReference type="GO" id="GO:0003723">
    <property type="term" value="F:RNA binding"/>
    <property type="evidence" value="ECO:0007669"/>
    <property type="project" value="UniProtKB-KW"/>
</dbReference>
<evidence type="ECO:0000256" key="10">
    <source>
        <dbReference type="ARBA" id="ARBA00023211"/>
    </source>
</evidence>
<feature type="region of interest" description="Disordered" evidence="13">
    <location>
        <begin position="1602"/>
        <end position="1645"/>
    </location>
</feature>
<comment type="caution">
    <text evidence="15">The sequence shown here is derived from an EMBL/GenBank/DDBJ whole genome shotgun (WGS) entry which is preliminary data.</text>
</comment>
<dbReference type="CDD" id="cd03672">
    <property type="entry name" value="NUDIX_Dcp2p_Nudt20"/>
    <property type="match status" value="1"/>
</dbReference>
<dbReference type="PANTHER" id="PTHR23114:SF17">
    <property type="entry name" value="M7GPPPN-MRNA HYDROLASE"/>
    <property type="match status" value="1"/>
</dbReference>
<dbReference type="Gene3D" id="3.90.79.10">
    <property type="entry name" value="Nucleoside Triphosphate Pyrophosphohydrolase"/>
    <property type="match status" value="1"/>
</dbReference>
<dbReference type="Gene3D" id="6.10.250.2990">
    <property type="match status" value="1"/>
</dbReference>
<evidence type="ECO:0000256" key="8">
    <source>
        <dbReference type="ARBA" id="ARBA00022801"/>
    </source>
</evidence>
<dbReference type="SMART" id="SM01125">
    <property type="entry name" value="DCP2"/>
    <property type="match status" value="1"/>
</dbReference>
<dbReference type="Pfam" id="PF03941">
    <property type="entry name" value="INCENP_ARK-bind"/>
    <property type="match status" value="1"/>
</dbReference>
<dbReference type="GO" id="GO:0000290">
    <property type="term" value="P:deadenylation-dependent decapping of nuclear-transcribed mRNA"/>
    <property type="evidence" value="ECO:0007669"/>
    <property type="project" value="InterPro"/>
</dbReference>
<keyword evidence="12" id="KW-0539">Nucleus</keyword>
<dbReference type="EMBL" id="BRPK01000003">
    <property type="protein sequence ID" value="GLB36140.1"/>
    <property type="molecule type" value="Genomic_DNA"/>
</dbReference>
<accession>A0A9P3PHN8</accession>
<keyword evidence="8" id="KW-0378">Hydrolase</keyword>
<evidence type="ECO:0000256" key="1">
    <source>
        <dbReference type="ARBA" id="ARBA00001936"/>
    </source>
</evidence>
<dbReference type="InterPro" id="IPR020084">
    <property type="entry name" value="NUDIX_hydrolase_CS"/>
</dbReference>
<feature type="compositionally biased region" description="Basic and acidic residues" evidence="13">
    <location>
        <begin position="740"/>
        <end position="796"/>
    </location>
</feature>
<dbReference type="InterPro" id="IPR036189">
    <property type="entry name" value="DCP2_BoxA_sf"/>
</dbReference>
<feature type="region of interest" description="Disordered" evidence="13">
    <location>
        <begin position="169"/>
        <end position="229"/>
    </location>
</feature>
<evidence type="ECO:0000256" key="7">
    <source>
        <dbReference type="ARBA" id="ARBA00022723"/>
    </source>
</evidence>
<keyword evidence="10" id="KW-0464">Manganese</keyword>
<feature type="compositionally biased region" description="Basic and acidic residues" evidence="13">
    <location>
        <begin position="1602"/>
        <end position="1614"/>
    </location>
</feature>
<dbReference type="GO" id="GO:0030145">
    <property type="term" value="F:manganese ion binding"/>
    <property type="evidence" value="ECO:0007669"/>
    <property type="project" value="InterPro"/>
</dbReference>
<dbReference type="InterPro" id="IPR000086">
    <property type="entry name" value="NUDIX_hydrolase_dom"/>
</dbReference>
<dbReference type="GO" id="GO:0000932">
    <property type="term" value="C:P-body"/>
    <property type="evidence" value="ECO:0007669"/>
    <property type="project" value="TreeGrafter"/>
</dbReference>
<dbReference type="GO" id="GO:0000184">
    <property type="term" value="P:nuclear-transcribed mRNA catabolic process, nonsense-mediated decay"/>
    <property type="evidence" value="ECO:0007669"/>
    <property type="project" value="InterPro"/>
</dbReference>
<dbReference type="InterPro" id="IPR005635">
    <property type="entry name" value="Inner_centromere_prot_ARK-bd"/>
</dbReference>
<feature type="region of interest" description="Disordered" evidence="13">
    <location>
        <begin position="1249"/>
        <end position="1301"/>
    </location>
</feature>
<dbReference type="OrthoDB" id="18996at2759"/>
<dbReference type="SUPFAM" id="SSF55811">
    <property type="entry name" value="Nudix"/>
    <property type="match status" value="1"/>
</dbReference>
<dbReference type="FunFam" id="1.10.10.1050:FF:000003">
    <property type="entry name" value="Decapping enzyme Dcp2, putative"/>
    <property type="match status" value="1"/>
</dbReference>
<sequence length="1710" mass="188623">MAGLLEWANSVRYTMATDPGRQLFQDQLQTHGFIFLDDYLDNIVSGPCQDPLIELVKTPGRKKVVKKLKDAGASKLNHFISGETSEEFKENVAPVNSFHTALLKEKDEAAAVYATNPRHPCQLRQEPITDFTMADNIFSAPPTKAVENTANTPNNLVAELLVPRVQNSMTSPSTALEPCEAKPSHETESYAPPSADVPKSPQPGPVIGFEPRNVKRSPEADSHSLSIPNIPLVTPRRCEKMQHQRMLRAQLSSRISAFLSEITIMLPNLPKPAKASLPWRHSLPCLPHCRFLGAAIPGAPPGGQRTSWLKKAREVKALERKSGDLLTDSELIIAGDEERRSKSAKNSEGDVAPRTRQAEPKCEPPRLPTPEHLSTAQEGMLDRFRRTVEGLGAKVGKSMGKSLGGGAAVSALAEARAAAEARVAERHHKEEESQVVGSALTLHTKDVVPTTSIPSVLPERGSGERRLSISDLFPSKAGSVKMKSKSEQRLPSLLPYLYPRLHPPTLTMSMSKDVASHVPPASTLFPHVPASVGLTSHLTSPSSTRVGPLSKQSTLESLKSDTIFDDTGTPAWMPNTQDTEQSSSFVSQSRIARQHILDEDDSWPLDEKLAGGVQWTFGADLKEDSMTWSTLPSQSQRADTTSSHNGHAVPQKDEVQPLSSRAVPGAFDIDMVDDHEPERGLAQDRSEMEDIAMHGTSTIGHIEAQQERKAGSQEGFTNGCSCLLKSNKKNDKKAARLKEMENRRQLALQRKAEEEKTEREQERKMKEEGERRKRERDETTEKRPLKGVGKKDDDATKKRKVTATEVEKKELKRLPSKSALKPTSKQPSALSSSAAYNASIQINATSTSSKPLDSKSSKTPVAVLQKGKGKPVPKELSVQDDEHSQPSHLVQIQMAARAKAQLQAAKVASEPPVASESIELPEINSEYSDSEDEDRAKSLPEWAQSPELREALQQQSTINPDDIFGAIRPLRMEELFKTRTSRFRARTSSANWTGADRLTLEEERNTPSGWVSNRGIQIHEEVLEDLSSRFILNLPDDELSSLERICFQVEQAHWFYEDFIREENPKFPSLPLKKFSAMLFHACPLLHQWSHDHEQAFNTFMQYKTRVPVCGAIMLNDTWEKCLLVKGWKSSSGWGFPKGKINQVEPPASCAIREVLEETGYNLAGQIDPDNVIEMSIREQKICLFIVPGVPEDFPFKTKTRKEISKIQWFRLTDLPTWKRNKTAAGRFYLISPFIGALKAFIHERKPRIPRKALRAKKSPPTQPRNEQPYSSAKDISHESSSQSSSAENGEPETPSPHYSEPHATVAEVADNESSKLDQPAVTMDPHFANLLSALAISASARENKSSAPPPPPHTSPSLAASIDWSASVPQRRESSVSSQHDISSLGSATPSGRSLQPLPQMPLSPLPSTSIKDYDKHTTGGMSTNSEIPSRSITSPTSSRTADISPYLSAPMMPSALVTDRTKQHIALLEAVSAESARLMQAYKTAAANGAEVNVTDSLKYSAAPGFTATPPAQPLSRSNGWKYPSSTQHPTIWHQYLHCPRILECSIPLLRHCHPDLTTLLYLKTQPPVQCMTRSRYGQGLASPTIVACKSQPVRECKHESEPITCNDERTHHPPTPPSSNYAQPPQNRNPLLPPFHTPRLEGQRRPLNLPQFIPHQTSGPFAPVPRLPLHTSLQAPLPTNNTLLSILNNSRVVSNVSPYPAAPIGPR</sequence>
<feature type="compositionally biased region" description="Polar residues" evidence="13">
    <location>
        <begin position="1376"/>
        <end position="1394"/>
    </location>
</feature>
<evidence type="ECO:0000256" key="2">
    <source>
        <dbReference type="ARBA" id="ARBA00004123"/>
    </source>
</evidence>
<dbReference type="InterPro" id="IPR044099">
    <property type="entry name" value="Dcp2_NUDIX"/>
</dbReference>
<evidence type="ECO:0000256" key="12">
    <source>
        <dbReference type="ARBA" id="ARBA00023242"/>
    </source>
</evidence>
<evidence type="ECO:0000256" key="5">
    <source>
        <dbReference type="ARBA" id="ARBA00010042"/>
    </source>
</evidence>
<keyword evidence="7" id="KW-0479">Metal-binding</keyword>
<dbReference type="InterPro" id="IPR015797">
    <property type="entry name" value="NUDIX_hydrolase-like_dom_sf"/>
</dbReference>
<name>A0A9P3PHN8_LYOSH</name>
<dbReference type="GO" id="GO:0005634">
    <property type="term" value="C:nucleus"/>
    <property type="evidence" value="ECO:0007669"/>
    <property type="project" value="UniProtKB-SubCell"/>
</dbReference>
<comment type="cofactor">
    <cofactor evidence="1">
        <name>Mn(2+)</name>
        <dbReference type="ChEBI" id="CHEBI:29035"/>
    </cofactor>
</comment>
<evidence type="ECO:0000259" key="14">
    <source>
        <dbReference type="PROSITE" id="PS51462"/>
    </source>
</evidence>
<dbReference type="SUPFAM" id="SSF140586">
    <property type="entry name" value="Dcp2 domain-like"/>
    <property type="match status" value="1"/>
</dbReference>
<keyword evidence="16" id="KW-1185">Reference proteome</keyword>
<evidence type="ECO:0000256" key="9">
    <source>
        <dbReference type="ARBA" id="ARBA00022884"/>
    </source>
</evidence>
<feature type="region of interest" description="Disordered" evidence="13">
    <location>
        <begin position="1365"/>
        <end position="1443"/>
    </location>
</feature>
<reference evidence="15" key="1">
    <citation type="submission" date="2022-07" db="EMBL/GenBank/DDBJ databases">
        <title>The genome of Lyophyllum shimeji provides insight into the initial evolution of ectomycorrhizal fungal genome.</title>
        <authorList>
            <person name="Kobayashi Y."/>
            <person name="Shibata T."/>
            <person name="Hirakawa H."/>
            <person name="Shigenobu S."/>
            <person name="Nishiyama T."/>
            <person name="Yamada A."/>
            <person name="Hasebe M."/>
            <person name="Kawaguchi M."/>
        </authorList>
    </citation>
    <scope>NUCLEOTIDE SEQUENCE</scope>
    <source>
        <strain evidence="15">AT787</strain>
    </source>
</reference>
<dbReference type="PROSITE" id="PS51462">
    <property type="entry name" value="NUDIX"/>
    <property type="match status" value="1"/>
</dbReference>
<dbReference type="Proteomes" id="UP001063166">
    <property type="component" value="Unassembled WGS sequence"/>
</dbReference>
<comment type="similarity">
    <text evidence="5">Belongs to the INCENP family.</text>
</comment>
<evidence type="ECO:0000256" key="6">
    <source>
        <dbReference type="ARBA" id="ARBA00022490"/>
    </source>
</evidence>
<organism evidence="15 16">
    <name type="scientific">Lyophyllum shimeji</name>
    <name type="common">Hon-shimeji</name>
    <name type="synonym">Tricholoma shimeji</name>
    <dbReference type="NCBI Taxonomy" id="47721"/>
    <lineage>
        <taxon>Eukaryota</taxon>
        <taxon>Fungi</taxon>
        <taxon>Dikarya</taxon>
        <taxon>Basidiomycota</taxon>
        <taxon>Agaricomycotina</taxon>
        <taxon>Agaricomycetes</taxon>
        <taxon>Agaricomycetidae</taxon>
        <taxon>Agaricales</taxon>
        <taxon>Tricholomatineae</taxon>
        <taxon>Lyophyllaceae</taxon>
        <taxon>Lyophyllum</taxon>
    </lineage>
</organism>
<feature type="domain" description="Nudix hydrolase" evidence="14">
    <location>
        <begin position="1105"/>
        <end position="1234"/>
    </location>
</feature>
<feature type="compositionally biased region" description="Basic and acidic residues" evidence="13">
    <location>
        <begin position="212"/>
        <end position="222"/>
    </location>
</feature>
<proteinExistence type="inferred from homology"/>
<dbReference type="Gene3D" id="1.10.10.1050">
    <property type="entry name" value="Dcp2, box A domain"/>
    <property type="match status" value="1"/>
</dbReference>
<feature type="region of interest" description="Disordered" evidence="13">
    <location>
        <begin position="337"/>
        <end position="372"/>
    </location>
</feature>
<dbReference type="GO" id="GO:0005819">
    <property type="term" value="C:spindle"/>
    <property type="evidence" value="ECO:0007669"/>
    <property type="project" value="UniProtKB-SubCell"/>
</dbReference>
<feature type="compositionally biased region" description="Low complexity" evidence="13">
    <location>
        <begin position="1429"/>
        <end position="1442"/>
    </location>
</feature>
<feature type="region of interest" description="Disordered" evidence="13">
    <location>
        <begin position="740"/>
        <end position="887"/>
    </location>
</feature>
<evidence type="ECO:0000256" key="11">
    <source>
        <dbReference type="ARBA" id="ARBA00023212"/>
    </source>
</evidence>
<comment type="similarity">
    <text evidence="4">Belongs to the Nudix hydrolase family. DCP2 subfamily.</text>
</comment>
<comment type="subcellular location">
    <subcellularLocation>
        <location evidence="3">Cytoplasm</location>
        <location evidence="3">Cytoskeleton</location>
        <location evidence="3">Spindle</location>
    </subcellularLocation>
    <subcellularLocation>
        <location evidence="2">Nucleus</location>
    </subcellularLocation>
</comment>
<gene>
    <name evidence="15" type="primary">DCP2</name>
    <name evidence="15" type="ORF">LshimejAT787_0304280</name>
</gene>
<evidence type="ECO:0000313" key="15">
    <source>
        <dbReference type="EMBL" id="GLB36140.1"/>
    </source>
</evidence>
<keyword evidence="11" id="KW-0206">Cytoskeleton</keyword>
<feature type="compositionally biased region" description="Polar residues" evidence="13">
    <location>
        <begin position="628"/>
        <end position="645"/>
    </location>
</feature>
<dbReference type="PANTHER" id="PTHR23114">
    <property type="entry name" value="M7GPPPN-MRNA HYDROLASE"/>
    <property type="match status" value="1"/>
</dbReference>
<dbReference type="PROSITE" id="PS00893">
    <property type="entry name" value="NUDIX_BOX"/>
    <property type="match status" value="1"/>
</dbReference>
<feature type="region of interest" description="Disordered" evidence="13">
    <location>
        <begin position="628"/>
        <end position="657"/>
    </location>
</feature>
<evidence type="ECO:0000256" key="4">
    <source>
        <dbReference type="ARBA" id="ARBA00005279"/>
    </source>
</evidence>
<keyword evidence="9" id="KW-0694">RNA-binding</keyword>
<feature type="region of interest" description="Disordered" evidence="13">
    <location>
        <begin position="907"/>
        <end position="941"/>
    </location>
</feature>
<dbReference type="Pfam" id="PF05026">
    <property type="entry name" value="DCP2"/>
    <property type="match status" value="1"/>
</dbReference>
<evidence type="ECO:0000313" key="16">
    <source>
        <dbReference type="Proteomes" id="UP001063166"/>
    </source>
</evidence>